<organism evidence="2 3">
    <name type="scientific">Periconia macrospinosa</name>
    <dbReference type="NCBI Taxonomy" id="97972"/>
    <lineage>
        <taxon>Eukaryota</taxon>
        <taxon>Fungi</taxon>
        <taxon>Dikarya</taxon>
        <taxon>Ascomycota</taxon>
        <taxon>Pezizomycotina</taxon>
        <taxon>Dothideomycetes</taxon>
        <taxon>Pleosporomycetidae</taxon>
        <taxon>Pleosporales</taxon>
        <taxon>Massarineae</taxon>
        <taxon>Periconiaceae</taxon>
        <taxon>Periconia</taxon>
    </lineage>
</organism>
<dbReference type="AlphaFoldDB" id="A0A2V1CX58"/>
<keyword evidence="3" id="KW-1185">Reference proteome</keyword>
<dbReference type="EMBL" id="KZ806417">
    <property type="protein sequence ID" value="PVH90327.1"/>
    <property type="molecule type" value="Genomic_DNA"/>
</dbReference>
<sequence length="136" mass="15541">MAIDMTASQDAQSYLSSWLPILHQYLTIEEESQIIEQFRLSWRPNAQVLWSGILREEAQEWADKHGMQTLTTVMGPLMDKKNPMSPNRKRSGPDWTKSSMGLLQCLHGQYQRVKQSQCCHHLLPKGSTQTGLQASK</sequence>
<evidence type="ECO:0000313" key="2">
    <source>
        <dbReference type="EMBL" id="PVH90327.1"/>
    </source>
</evidence>
<evidence type="ECO:0000256" key="1">
    <source>
        <dbReference type="SAM" id="MobiDB-lite"/>
    </source>
</evidence>
<evidence type="ECO:0000313" key="3">
    <source>
        <dbReference type="Proteomes" id="UP000244855"/>
    </source>
</evidence>
<dbReference type="Proteomes" id="UP000244855">
    <property type="component" value="Unassembled WGS sequence"/>
</dbReference>
<name>A0A2V1CX58_9PLEO</name>
<accession>A0A2V1CX58</accession>
<dbReference type="OrthoDB" id="5232980at2759"/>
<protein>
    <submittedName>
        <fullName evidence="2">Uncharacterized protein</fullName>
    </submittedName>
</protein>
<reference evidence="2 3" key="1">
    <citation type="journal article" date="2018" name="Sci. Rep.">
        <title>Comparative genomics provides insights into the lifestyle and reveals functional heterogeneity of dark septate endophytic fungi.</title>
        <authorList>
            <person name="Knapp D.G."/>
            <person name="Nemeth J.B."/>
            <person name="Barry K."/>
            <person name="Hainaut M."/>
            <person name="Henrissat B."/>
            <person name="Johnson J."/>
            <person name="Kuo A."/>
            <person name="Lim J.H.P."/>
            <person name="Lipzen A."/>
            <person name="Nolan M."/>
            <person name="Ohm R.A."/>
            <person name="Tamas L."/>
            <person name="Grigoriev I.V."/>
            <person name="Spatafora J.W."/>
            <person name="Nagy L.G."/>
            <person name="Kovacs G.M."/>
        </authorList>
    </citation>
    <scope>NUCLEOTIDE SEQUENCE [LARGE SCALE GENOMIC DNA]</scope>
    <source>
        <strain evidence="2 3">DSE2036</strain>
    </source>
</reference>
<feature type="region of interest" description="Disordered" evidence="1">
    <location>
        <begin position="76"/>
        <end position="96"/>
    </location>
</feature>
<gene>
    <name evidence="2" type="ORF">DM02DRAFT_43809</name>
</gene>
<proteinExistence type="predicted"/>